<protein>
    <recommendedName>
        <fullName evidence="3">Histidine kinase/HSP90-like ATPase domain-containing protein</fullName>
    </recommendedName>
</protein>
<dbReference type="InterPro" id="IPR038973">
    <property type="entry name" value="MutL/Mlh/Pms-like"/>
</dbReference>
<dbReference type="EMBL" id="UINC01212415">
    <property type="protein sequence ID" value="SVE36729.1"/>
    <property type="molecule type" value="Genomic_DNA"/>
</dbReference>
<accession>A0A383CXI7</accession>
<reference evidence="2" key="1">
    <citation type="submission" date="2018-05" db="EMBL/GenBank/DDBJ databases">
        <authorList>
            <person name="Lanie J.A."/>
            <person name="Ng W.-L."/>
            <person name="Kazmierczak K.M."/>
            <person name="Andrzejewski T.M."/>
            <person name="Davidsen T.M."/>
            <person name="Wayne K.J."/>
            <person name="Tettelin H."/>
            <person name="Glass J.I."/>
            <person name="Rusch D."/>
            <person name="Podicherti R."/>
            <person name="Tsui H.-C.T."/>
            <person name="Winkler M.E."/>
        </authorList>
    </citation>
    <scope>NUCLEOTIDE SEQUENCE</scope>
</reference>
<dbReference type="PANTHER" id="PTHR10073:SF12">
    <property type="entry name" value="DNA MISMATCH REPAIR PROTEIN MLH1"/>
    <property type="match status" value="1"/>
</dbReference>
<feature type="non-terminal residue" evidence="2">
    <location>
        <position position="1"/>
    </location>
</feature>
<name>A0A383CXI7_9ZZZZ</name>
<dbReference type="NCBIfam" id="TIGR00585">
    <property type="entry name" value="mutl"/>
    <property type="match status" value="1"/>
</dbReference>
<dbReference type="GO" id="GO:0006298">
    <property type="term" value="P:mismatch repair"/>
    <property type="evidence" value="ECO:0007669"/>
    <property type="project" value="InterPro"/>
</dbReference>
<dbReference type="GO" id="GO:0016887">
    <property type="term" value="F:ATP hydrolysis activity"/>
    <property type="evidence" value="ECO:0007669"/>
    <property type="project" value="InterPro"/>
</dbReference>
<dbReference type="AlphaFoldDB" id="A0A383CXI7"/>
<dbReference type="InterPro" id="IPR014762">
    <property type="entry name" value="DNA_mismatch_repair_CS"/>
</dbReference>
<evidence type="ECO:0000256" key="1">
    <source>
        <dbReference type="ARBA" id="ARBA00006082"/>
    </source>
</evidence>
<dbReference type="InterPro" id="IPR036890">
    <property type="entry name" value="HATPase_C_sf"/>
</dbReference>
<proteinExistence type="inferred from homology"/>
<comment type="similarity">
    <text evidence="1">Belongs to the DNA mismatch repair MutL/HexB family.</text>
</comment>
<organism evidence="2">
    <name type="scientific">marine metagenome</name>
    <dbReference type="NCBI Taxonomy" id="408172"/>
    <lineage>
        <taxon>unclassified sequences</taxon>
        <taxon>metagenomes</taxon>
        <taxon>ecological metagenomes</taxon>
    </lineage>
</organism>
<sequence length="143" mass="15368">VNKIHQLNSGLIDQIAAGEVIDRPASVLKELIENALDADADHIEVQINRGGHDLIQVTDNGSGINKEDLRRAFQRHATSKIQNYDDLNNITTLGFRGEALPSIASVSMMSASSSIDGEAGYEINIHGGKEKSFASIARLKGST</sequence>
<evidence type="ECO:0000313" key="2">
    <source>
        <dbReference type="EMBL" id="SVE36729.1"/>
    </source>
</evidence>
<gene>
    <name evidence="2" type="ORF">METZ01_LOCUS489583</name>
</gene>
<dbReference type="GO" id="GO:0005524">
    <property type="term" value="F:ATP binding"/>
    <property type="evidence" value="ECO:0007669"/>
    <property type="project" value="InterPro"/>
</dbReference>
<dbReference type="InterPro" id="IPR002099">
    <property type="entry name" value="MutL/Mlh/PMS"/>
</dbReference>
<dbReference type="GO" id="GO:0030983">
    <property type="term" value="F:mismatched DNA binding"/>
    <property type="evidence" value="ECO:0007669"/>
    <property type="project" value="InterPro"/>
</dbReference>
<dbReference type="Pfam" id="PF13589">
    <property type="entry name" value="HATPase_c_3"/>
    <property type="match status" value="1"/>
</dbReference>
<evidence type="ECO:0008006" key="3">
    <source>
        <dbReference type="Google" id="ProtNLM"/>
    </source>
</evidence>
<dbReference type="GO" id="GO:0140664">
    <property type="term" value="F:ATP-dependent DNA damage sensor activity"/>
    <property type="evidence" value="ECO:0007669"/>
    <property type="project" value="InterPro"/>
</dbReference>
<dbReference type="SUPFAM" id="SSF55874">
    <property type="entry name" value="ATPase domain of HSP90 chaperone/DNA topoisomerase II/histidine kinase"/>
    <property type="match status" value="1"/>
</dbReference>
<dbReference type="PROSITE" id="PS00058">
    <property type="entry name" value="DNA_MISMATCH_REPAIR_1"/>
    <property type="match status" value="1"/>
</dbReference>
<dbReference type="Gene3D" id="3.30.565.10">
    <property type="entry name" value="Histidine kinase-like ATPase, C-terminal domain"/>
    <property type="match status" value="1"/>
</dbReference>
<dbReference type="PANTHER" id="PTHR10073">
    <property type="entry name" value="DNA MISMATCH REPAIR PROTEIN MLH, PMS, MUTL"/>
    <property type="match status" value="1"/>
</dbReference>
<feature type="non-terminal residue" evidence="2">
    <location>
        <position position="143"/>
    </location>
</feature>
<dbReference type="GO" id="GO:0032300">
    <property type="term" value="C:mismatch repair complex"/>
    <property type="evidence" value="ECO:0007669"/>
    <property type="project" value="InterPro"/>
</dbReference>